<keyword evidence="8" id="KW-0812">Transmembrane</keyword>
<reference evidence="10 11" key="1">
    <citation type="submission" date="2016-04" db="EMBL/GenBank/DDBJ databases">
        <title>A degradative enzymes factory behind the ericoid mycorrhizal symbiosis.</title>
        <authorList>
            <consortium name="DOE Joint Genome Institute"/>
            <person name="Martino E."/>
            <person name="Morin E."/>
            <person name="Grelet G."/>
            <person name="Kuo A."/>
            <person name="Kohler A."/>
            <person name="Daghino S."/>
            <person name="Barry K."/>
            <person name="Choi C."/>
            <person name="Cichocki N."/>
            <person name="Clum A."/>
            <person name="Copeland A."/>
            <person name="Hainaut M."/>
            <person name="Haridas S."/>
            <person name="Labutti K."/>
            <person name="Lindquist E."/>
            <person name="Lipzen A."/>
            <person name="Khouja H.-R."/>
            <person name="Murat C."/>
            <person name="Ohm R."/>
            <person name="Olson A."/>
            <person name="Spatafora J."/>
            <person name="Veneault-Fourrey C."/>
            <person name="Henrissat B."/>
            <person name="Grigoriev I."/>
            <person name="Martin F."/>
            <person name="Perotto S."/>
        </authorList>
    </citation>
    <scope>NUCLEOTIDE SEQUENCE [LARGE SCALE GENOMIC DNA]</scope>
    <source>
        <strain evidence="10 11">E</strain>
    </source>
</reference>
<dbReference type="AlphaFoldDB" id="A0A2J6SYX0"/>
<dbReference type="InterPro" id="IPR001915">
    <property type="entry name" value="Peptidase_M48"/>
</dbReference>
<dbReference type="CDD" id="cd07331">
    <property type="entry name" value="M48C_Oma1_like"/>
    <property type="match status" value="1"/>
</dbReference>
<protein>
    <recommendedName>
        <fullName evidence="9">Peptidase M48 domain-containing protein</fullName>
    </recommendedName>
</protein>
<dbReference type="Gene3D" id="3.30.2010.10">
    <property type="entry name" value="Metalloproteases ('zincins'), catalytic domain"/>
    <property type="match status" value="1"/>
</dbReference>
<dbReference type="RefSeq" id="XP_024732863.1">
    <property type="nucleotide sequence ID" value="XM_024883613.1"/>
</dbReference>
<dbReference type="GeneID" id="36591690"/>
<keyword evidence="2" id="KW-0645">Protease</keyword>
<evidence type="ECO:0000256" key="7">
    <source>
        <dbReference type="SAM" id="MobiDB-lite"/>
    </source>
</evidence>
<evidence type="ECO:0000256" key="5">
    <source>
        <dbReference type="ARBA" id="ARBA00022833"/>
    </source>
</evidence>
<feature type="compositionally biased region" description="Basic and acidic residues" evidence="7">
    <location>
        <begin position="504"/>
        <end position="522"/>
    </location>
</feature>
<evidence type="ECO:0000256" key="8">
    <source>
        <dbReference type="SAM" id="Phobius"/>
    </source>
</evidence>
<feature type="compositionally biased region" description="Polar residues" evidence="7">
    <location>
        <begin position="491"/>
        <end position="502"/>
    </location>
</feature>
<evidence type="ECO:0000256" key="4">
    <source>
        <dbReference type="ARBA" id="ARBA00022801"/>
    </source>
</evidence>
<dbReference type="Pfam" id="PF01435">
    <property type="entry name" value="Peptidase_M48"/>
    <property type="match status" value="1"/>
</dbReference>
<dbReference type="GO" id="GO:0046872">
    <property type="term" value="F:metal ion binding"/>
    <property type="evidence" value="ECO:0007669"/>
    <property type="project" value="UniProtKB-KW"/>
</dbReference>
<keyword evidence="4" id="KW-0378">Hydrolase</keyword>
<gene>
    <name evidence="10" type="ORF">K444DRAFT_633475</name>
</gene>
<dbReference type="PANTHER" id="PTHR22726:SF1">
    <property type="entry name" value="METALLOENDOPEPTIDASE OMA1, MITOCHONDRIAL"/>
    <property type="match status" value="1"/>
</dbReference>
<evidence type="ECO:0000256" key="2">
    <source>
        <dbReference type="ARBA" id="ARBA00022670"/>
    </source>
</evidence>
<feature type="compositionally biased region" description="Basic and acidic residues" evidence="7">
    <location>
        <begin position="463"/>
        <end position="477"/>
    </location>
</feature>
<evidence type="ECO:0000313" key="10">
    <source>
        <dbReference type="EMBL" id="PMD55959.1"/>
    </source>
</evidence>
<keyword evidence="6" id="KW-0482">Metalloprotease</keyword>
<keyword evidence="5" id="KW-0862">Zinc</keyword>
<name>A0A2J6SYX0_9HELO</name>
<dbReference type="GO" id="GO:0016020">
    <property type="term" value="C:membrane"/>
    <property type="evidence" value="ECO:0007669"/>
    <property type="project" value="TreeGrafter"/>
</dbReference>
<evidence type="ECO:0000256" key="1">
    <source>
        <dbReference type="ARBA" id="ARBA00001947"/>
    </source>
</evidence>
<feature type="domain" description="Peptidase M48" evidence="9">
    <location>
        <begin position="178"/>
        <end position="329"/>
    </location>
</feature>
<evidence type="ECO:0000259" key="9">
    <source>
        <dbReference type="Pfam" id="PF01435"/>
    </source>
</evidence>
<dbReference type="EMBL" id="KZ613854">
    <property type="protein sequence ID" value="PMD55959.1"/>
    <property type="molecule type" value="Genomic_DNA"/>
</dbReference>
<feature type="transmembrane region" description="Helical" evidence="8">
    <location>
        <begin position="84"/>
        <end position="106"/>
    </location>
</feature>
<dbReference type="PANTHER" id="PTHR22726">
    <property type="entry name" value="METALLOENDOPEPTIDASE OMA1"/>
    <property type="match status" value="1"/>
</dbReference>
<keyword evidence="11" id="KW-1185">Reference proteome</keyword>
<dbReference type="GO" id="GO:0004222">
    <property type="term" value="F:metalloendopeptidase activity"/>
    <property type="evidence" value="ECO:0007669"/>
    <property type="project" value="InterPro"/>
</dbReference>
<proteinExistence type="predicted"/>
<dbReference type="GO" id="GO:0051603">
    <property type="term" value="P:proteolysis involved in protein catabolic process"/>
    <property type="evidence" value="ECO:0007669"/>
    <property type="project" value="TreeGrafter"/>
</dbReference>
<dbReference type="OrthoDB" id="3564152at2759"/>
<keyword evidence="8" id="KW-1133">Transmembrane helix</keyword>
<comment type="cofactor">
    <cofactor evidence="1">
        <name>Zn(2+)</name>
        <dbReference type="ChEBI" id="CHEBI:29105"/>
    </cofactor>
</comment>
<keyword evidence="3" id="KW-0479">Metal-binding</keyword>
<sequence>MPPQPLQALWRRVAASQAPRWSKLSSDSRIRTNCFHKFSYQAPSRLSSFKPAPRLFSQLQQPFPPVEVAQAGNLRPKIPFRSRFSSFASGALLIMVFGAGSLYIYYRSFFGKVPVTNRERMLWFDRNQEEELGWAAEHWLLVQQNSRPRLEEDSVVVKLARDILAKLQESELAKDVKLKLYVCDDYFEPYACSAPAKEGGRIFMNTGELHVCESVDEIAGVLAHEIGHIIARHIPERRAAEAFARSIAQVFGWNAALGSDLISWRTQEREADHIGLVLMAQAGFEPNARVEYFEKHYSKEKEILNGRDPMPETMSTHPSHESRVKSLKSLLPEAKAIFEEKPKSAQLLKETWDAARVVLIEGNQTAQAQLEAAQQMAPEILLLKIEDRLARLENTFMQLSDAILTMEKGKEEALGRTLYAVAQKQKETAMPSAEEGAVEEKVAEPVTIEEAAREDPTQAGTLGHKEAADEAVPKEAAHLTSEVFSGIKEAATQTTLTSNASRTPVEDKDGIGSQGEDKVGKN</sequence>
<dbReference type="STRING" id="1095630.A0A2J6SYX0"/>
<dbReference type="Proteomes" id="UP000235371">
    <property type="component" value="Unassembled WGS sequence"/>
</dbReference>
<dbReference type="InParanoid" id="A0A2J6SYX0"/>
<evidence type="ECO:0000313" key="11">
    <source>
        <dbReference type="Proteomes" id="UP000235371"/>
    </source>
</evidence>
<dbReference type="InterPro" id="IPR051156">
    <property type="entry name" value="Mito/Outer_Membr_Metalloprot"/>
</dbReference>
<accession>A0A2J6SYX0</accession>
<organism evidence="10 11">
    <name type="scientific">Hyaloscypha bicolor E</name>
    <dbReference type="NCBI Taxonomy" id="1095630"/>
    <lineage>
        <taxon>Eukaryota</taxon>
        <taxon>Fungi</taxon>
        <taxon>Dikarya</taxon>
        <taxon>Ascomycota</taxon>
        <taxon>Pezizomycotina</taxon>
        <taxon>Leotiomycetes</taxon>
        <taxon>Helotiales</taxon>
        <taxon>Hyaloscyphaceae</taxon>
        <taxon>Hyaloscypha</taxon>
        <taxon>Hyaloscypha bicolor</taxon>
    </lineage>
</organism>
<evidence type="ECO:0000256" key="3">
    <source>
        <dbReference type="ARBA" id="ARBA00022723"/>
    </source>
</evidence>
<feature type="region of interest" description="Disordered" evidence="7">
    <location>
        <begin position="451"/>
        <end position="522"/>
    </location>
</feature>
<evidence type="ECO:0000256" key="6">
    <source>
        <dbReference type="ARBA" id="ARBA00023049"/>
    </source>
</evidence>
<keyword evidence="8" id="KW-0472">Membrane</keyword>